<dbReference type="Gene3D" id="3.20.20.370">
    <property type="entry name" value="Glycoside hydrolase/deacetylase"/>
    <property type="match status" value="1"/>
</dbReference>
<dbReference type="GO" id="GO:0005975">
    <property type="term" value="P:carbohydrate metabolic process"/>
    <property type="evidence" value="ECO:0007669"/>
    <property type="project" value="InterPro"/>
</dbReference>
<proteinExistence type="predicted"/>
<dbReference type="CDD" id="cd10936">
    <property type="entry name" value="CE4_DAC2"/>
    <property type="match status" value="1"/>
</dbReference>
<dbReference type="InterPro" id="IPR011330">
    <property type="entry name" value="Glyco_hydro/deAcase_b/a-brl"/>
</dbReference>
<keyword evidence="2" id="KW-1133">Transmembrane helix</keyword>
<dbReference type="Pfam" id="PF04748">
    <property type="entry name" value="Polysacc_deac_2"/>
    <property type="match status" value="1"/>
</dbReference>
<evidence type="ECO:0000256" key="2">
    <source>
        <dbReference type="SAM" id="Phobius"/>
    </source>
</evidence>
<accession>A0A3B0RQ67</accession>
<dbReference type="InterPro" id="IPR006837">
    <property type="entry name" value="Divergent_DAC"/>
</dbReference>
<dbReference type="PANTHER" id="PTHR30105">
    <property type="entry name" value="UNCHARACTERIZED YIBQ-RELATED"/>
    <property type="match status" value="1"/>
</dbReference>
<dbReference type="SUPFAM" id="SSF88713">
    <property type="entry name" value="Glycoside hydrolase/deacetylase"/>
    <property type="match status" value="1"/>
</dbReference>
<evidence type="ECO:0000313" key="3">
    <source>
        <dbReference type="EMBL" id="VAV86653.1"/>
    </source>
</evidence>
<protein>
    <submittedName>
        <fullName evidence="3">Possible divergent polysaccharide deacetylase</fullName>
    </submittedName>
</protein>
<sequence length="407" mass="43480">MAQFAFAMPNPLAKMNPHVLAGTTIFTITVIVLAAIALFGRVDSAMPVAKIEIPSLADMAKTQASLRADDGHQPQKPLPVIHRQSEPSLPGITVPKATPHDTTTTTEHHATPTLPVSADALPQAPIAGLSEPGPGGRLPMISEAGQRPASAYARPFAAKPGKPVVSLVVGGLGMMKNTTMAAIEELPAEVTLSFVPYTPDLQSWVDRARAAGHEVMIELPMEPFGYPDTDPGPYTLLSTASSAENTRRLEWLLSRTTGYFGVTNYMGSKLTASENALAPVFRGLNRRGVDFLYDGETRRSSLTNVAKAEGLSWTIADRIVDIKQTTAAIDDQLLRLEALAIQNGSAIGKGFSWPVTIKQLRDWTGSLEAKGYQLAPVSAVILMREEKAGASTTTAAKTETASKKEHH</sequence>
<feature type="region of interest" description="Disordered" evidence="1">
    <location>
        <begin position="63"/>
        <end position="110"/>
    </location>
</feature>
<keyword evidence="2" id="KW-0472">Membrane</keyword>
<evidence type="ECO:0000256" key="1">
    <source>
        <dbReference type="SAM" id="MobiDB-lite"/>
    </source>
</evidence>
<dbReference type="PANTHER" id="PTHR30105:SF2">
    <property type="entry name" value="DIVERGENT POLYSACCHARIDE DEACETYLASE SUPERFAMILY"/>
    <property type="match status" value="1"/>
</dbReference>
<feature type="compositionally biased region" description="Low complexity" evidence="1">
    <location>
        <begin position="93"/>
        <end position="105"/>
    </location>
</feature>
<reference evidence="3" key="1">
    <citation type="submission" date="2018-06" db="EMBL/GenBank/DDBJ databases">
        <authorList>
            <person name="Zhirakovskaya E."/>
        </authorList>
    </citation>
    <scope>NUCLEOTIDE SEQUENCE</scope>
</reference>
<dbReference type="AlphaFoldDB" id="A0A3B0RQ67"/>
<feature type="transmembrane region" description="Helical" evidence="2">
    <location>
        <begin position="20"/>
        <end position="40"/>
    </location>
</feature>
<organism evidence="3">
    <name type="scientific">hydrothermal vent metagenome</name>
    <dbReference type="NCBI Taxonomy" id="652676"/>
    <lineage>
        <taxon>unclassified sequences</taxon>
        <taxon>metagenomes</taxon>
        <taxon>ecological metagenomes</taxon>
    </lineage>
</organism>
<dbReference type="EMBL" id="UOEE01000006">
    <property type="protein sequence ID" value="VAV86653.1"/>
    <property type="molecule type" value="Genomic_DNA"/>
</dbReference>
<keyword evidence="2" id="KW-0812">Transmembrane</keyword>
<gene>
    <name evidence="3" type="ORF">MNBD_ALPHA06-1677</name>
</gene>
<name>A0A3B0RQ67_9ZZZZ</name>